<feature type="region of interest" description="Disordered" evidence="1">
    <location>
        <begin position="44"/>
        <end position="86"/>
    </location>
</feature>
<evidence type="ECO:0000256" key="2">
    <source>
        <dbReference type="SAM" id="Phobius"/>
    </source>
</evidence>
<keyword evidence="2" id="KW-1133">Transmembrane helix</keyword>
<dbReference type="AlphaFoldDB" id="A0A097KKB5"/>
<keyword evidence="2" id="KW-0472">Membrane</keyword>
<sequence length="220" mass="25635">MLFYSLKTATFNLSIDNGLLFHLYFIIKNTYIFMDNSNKKAGQDMDNLDQKTQKESWDADSKAGKEAQVTNPSTVQTNEPKTSKDTWKEGRRRGFEYIKILEMTDPEEAQMMRKLHAYYYPPESKPSLVMKLFTNFWFLLFTTILFLAVFSYLITFRLTLTIITILVITPQVPIRYYNFVVDIAYASGVFVNYGQAKRFVFRFTRGCIVLYLLLNQMGGA</sequence>
<dbReference type="GeneID" id="22158541"/>
<feature type="transmembrane region" description="Helical" evidence="2">
    <location>
        <begin position="174"/>
        <end position="193"/>
    </location>
</feature>
<dbReference type="RefSeq" id="YP_009104986.1">
    <property type="nucleotide sequence ID" value="NC_025526.1"/>
</dbReference>
<geneLocation type="chloroplast" evidence="3"/>
<reference evidence="3" key="1">
    <citation type="journal article" date="2014" name="BMC Evol. Biol.">
        <title>Chloroplast phylogenomic analysis resolves deep-level relationships within the green algal class Trebouxiophyceae.</title>
        <authorList>
            <person name="Lemieux C."/>
            <person name="Otis C."/>
            <person name="Turmel M."/>
        </authorList>
    </citation>
    <scope>NUCLEOTIDE SEQUENCE</scope>
</reference>
<feature type="transmembrane region" description="Helical" evidence="2">
    <location>
        <begin position="136"/>
        <end position="168"/>
    </location>
</feature>
<dbReference type="EMBL" id="KM462863">
    <property type="protein sequence ID" value="AIT93624.1"/>
    <property type="molecule type" value="Genomic_DNA"/>
</dbReference>
<protein>
    <submittedName>
        <fullName evidence="3">Hypothetical chloroplast RF47</fullName>
    </submittedName>
</protein>
<gene>
    <name evidence="3" type="primary">ycf47</name>
</gene>
<accession>A0A097KKB5</accession>
<organism evidence="3">
    <name type="scientific">Watanabea reniformis</name>
    <dbReference type="NCBI Taxonomy" id="191674"/>
    <lineage>
        <taxon>Eukaryota</taxon>
        <taxon>Viridiplantae</taxon>
        <taxon>Chlorophyta</taxon>
        <taxon>core chlorophytes</taxon>
        <taxon>Trebouxiophyceae</taxon>
        <taxon>Watanabeales</taxon>
        <taxon>Watanabeaceae</taxon>
        <taxon>Watanabea</taxon>
    </lineage>
</organism>
<evidence type="ECO:0000313" key="3">
    <source>
        <dbReference type="EMBL" id="AIT93624.1"/>
    </source>
</evidence>
<feature type="compositionally biased region" description="Basic and acidic residues" evidence="1">
    <location>
        <begin position="44"/>
        <end position="65"/>
    </location>
</feature>
<keyword evidence="3" id="KW-0934">Plastid</keyword>
<name>A0A097KKB5_9CHLO</name>
<keyword evidence="3" id="KW-0150">Chloroplast</keyword>
<keyword evidence="2" id="KW-0812">Transmembrane</keyword>
<evidence type="ECO:0000256" key="1">
    <source>
        <dbReference type="SAM" id="MobiDB-lite"/>
    </source>
</evidence>
<proteinExistence type="predicted"/>
<feature type="compositionally biased region" description="Polar residues" evidence="1">
    <location>
        <begin position="68"/>
        <end position="80"/>
    </location>
</feature>